<protein>
    <submittedName>
        <fullName evidence="2">Uncharacterized protein LOC142175187</fullName>
    </submittedName>
</protein>
<sequence length="757" mass="86250">MVVNDLESGNTATKADNSQISSDDEFEKGVTVVATHPLYLAPADTSGISLISFQLTSTDNFSLWYRYMRIALLNWNKLGIVDSRWKKERFRKKYWCQWKRCNSIVLSWLMNAFAPKLISGIAYATNAHAIWMDLQERFDKVPPLSLLTIPSLRIFRMKLALVPSPGCHCVKSRDFIVHLRKQKFYQFLMGLNDSYSQARNQILMMKPVPSVNQAYVILVSDESQRAVATTSGILGPLPNVHDGHYEFTALYSSKLTGGQKFRKNYNVQFSQQESCSSSVANDAVVPPYSKKVFLPNGDVSYVKHIGTIVISNKSVIKNVLHIPQFKFNLMHISKDLFNGRVKAIGREDKGLYILPSWRSLTVNKHTIEALLSATQNKDMFTKRTPTNVDLKLWHKRLGHFDKQVKCVRTDNGAEFVNSVCNALFKNLGIIHQRTCVYTPQQNEVAERKYRHILKVCIALRKKPMFGHLRVLGCLCYAKIVNEIDKLHPKAIIAVHMGYSSSQKPASYAEAVKNPKWVGTIKSENDTLEDNHTWAVVTLHTGRKSIGYKWVYRIKYKAFGEIDRFKARLVAEDYSQREGINYQETFSSIVKMVTVRTILSIDVVQYWHIHQMDVSNAFLQGDLHDEIYMNLPQDFVSQGEQQSQHDHSLFIKGSGGDLVLILVYVDDIIITGSNLAVIKESKSALQQAFKMKDLGELRYFLRIKFSRSKQGILMHQRYYTLELISELGLGAAKPASTPLETNVRLTIKEFDDHLASPS</sequence>
<reference evidence="2" key="2">
    <citation type="submission" date="2025-08" db="UniProtKB">
        <authorList>
            <consortium name="RefSeq"/>
        </authorList>
    </citation>
    <scope>IDENTIFICATION</scope>
    <source>
        <tissue evidence="2">Leaf</tissue>
    </source>
</reference>
<organism evidence="1 2">
    <name type="scientific">Nicotiana tabacum</name>
    <name type="common">Common tobacco</name>
    <dbReference type="NCBI Taxonomy" id="4097"/>
    <lineage>
        <taxon>Eukaryota</taxon>
        <taxon>Viridiplantae</taxon>
        <taxon>Streptophyta</taxon>
        <taxon>Embryophyta</taxon>
        <taxon>Tracheophyta</taxon>
        <taxon>Spermatophyta</taxon>
        <taxon>Magnoliopsida</taxon>
        <taxon>eudicotyledons</taxon>
        <taxon>Gunneridae</taxon>
        <taxon>Pentapetalae</taxon>
        <taxon>asterids</taxon>
        <taxon>lamiids</taxon>
        <taxon>Solanales</taxon>
        <taxon>Solanaceae</taxon>
        <taxon>Nicotianoideae</taxon>
        <taxon>Nicotianeae</taxon>
        <taxon>Nicotiana</taxon>
    </lineage>
</organism>
<accession>A0AC58TKY1</accession>
<keyword evidence="1" id="KW-1185">Reference proteome</keyword>
<dbReference type="Proteomes" id="UP000790787">
    <property type="component" value="Chromosome 21"/>
</dbReference>
<gene>
    <name evidence="2" type="primary">LOC142175187</name>
</gene>
<dbReference type="RefSeq" id="XP_075097867.1">
    <property type="nucleotide sequence ID" value="XM_075241766.1"/>
</dbReference>
<proteinExistence type="predicted"/>
<reference evidence="1" key="1">
    <citation type="journal article" date="2014" name="Nat. Commun.">
        <title>The tobacco genome sequence and its comparison with those of tomato and potato.</title>
        <authorList>
            <person name="Sierro N."/>
            <person name="Battey J.N."/>
            <person name="Ouadi S."/>
            <person name="Bakaher N."/>
            <person name="Bovet L."/>
            <person name="Willig A."/>
            <person name="Goepfert S."/>
            <person name="Peitsch M.C."/>
            <person name="Ivanov N.V."/>
        </authorList>
    </citation>
    <scope>NUCLEOTIDE SEQUENCE [LARGE SCALE GENOMIC DNA]</scope>
</reference>
<name>A0AC58TKY1_TOBAC</name>
<evidence type="ECO:0000313" key="1">
    <source>
        <dbReference type="Proteomes" id="UP000790787"/>
    </source>
</evidence>
<evidence type="ECO:0000313" key="2">
    <source>
        <dbReference type="RefSeq" id="XP_075097867.1"/>
    </source>
</evidence>